<feature type="domain" description="Hemerythrin-like" evidence="5">
    <location>
        <begin position="86"/>
        <end position="235"/>
    </location>
</feature>
<evidence type="ECO:0000259" key="5">
    <source>
        <dbReference type="Pfam" id="PF01814"/>
    </source>
</evidence>
<dbReference type="Proteomes" id="UP000236641">
    <property type="component" value="Unassembled WGS sequence"/>
</dbReference>
<dbReference type="InterPro" id="IPR012312">
    <property type="entry name" value="Hemerythrin-like"/>
</dbReference>
<reference evidence="6 7" key="1">
    <citation type="submission" date="2018-01" db="EMBL/GenBank/DDBJ databases">
        <title>The draft genome of Hanstruepera neustonica JCM19743.</title>
        <authorList>
            <person name="He R.-H."/>
            <person name="Du Z.-J."/>
        </authorList>
    </citation>
    <scope>NUCLEOTIDE SEQUENCE [LARGE SCALE GENOMIC DNA]</scope>
    <source>
        <strain evidence="6 7">JCM19743</strain>
    </source>
</reference>
<evidence type="ECO:0000256" key="2">
    <source>
        <dbReference type="ARBA" id="ARBA00022490"/>
    </source>
</evidence>
<comment type="caution">
    <text evidence="6">The sequence shown here is derived from an EMBL/GenBank/DDBJ whole genome shotgun (WGS) entry which is preliminary data.</text>
</comment>
<proteinExistence type="predicted"/>
<evidence type="ECO:0000256" key="4">
    <source>
        <dbReference type="ARBA" id="ARBA00023004"/>
    </source>
</evidence>
<sequence>METLERNVEKHIGDYVAADYRTAAVFSKYKIDFCCNGGRTIDEACQKKGINSNQLLDELNSVLNNKGDQAIDYKSWPLDLLIDYIEKKHHRYVEEKIPVLKQFLDKLCRVHGERHPELLKINELFTASAGELAAHMKKEELILFPFIKKMVQAQLRNSVIETPHFGTVDNPIAMMKHEHDNEGERFRQIADLTDNYNPPSDACNTYRVTFAMLDEFEKDLHLHIHLENNILFPQAIKLEQLFG</sequence>
<keyword evidence="2" id="KW-0963">Cytoplasm</keyword>
<dbReference type="OrthoDB" id="9797132at2"/>
<comment type="subcellular location">
    <subcellularLocation>
        <location evidence="1">Cytoplasm</location>
    </subcellularLocation>
</comment>
<keyword evidence="3" id="KW-0479">Metal-binding</keyword>
<name>A0A2K1DWR1_9FLAO</name>
<evidence type="ECO:0000313" key="7">
    <source>
        <dbReference type="Proteomes" id="UP000236641"/>
    </source>
</evidence>
<evidence type="ECO:0000313" key="6">
    <source>
        <dbReference type="EMBL" id="PNQ72476.1"/>
    </source>
</evidence>
<dbReference type="RefSeq" id="WP_103052720.1">
    <property type="nucleotide sequence ID" value="NZ_POWF01000008.1"/>
</dbReference>
<accession>A0A2K1DWR1</accession>
<dbReference type="GO" id="GO:0046872">
    <property type="term" value="F:metal ion binding"/>
    <property type="evidence" value="ECO:0007669"/>
    <property type="project" value="UniProtKB-KW"/>
</dbReference>
<dbReference type="AlphaFoldDB" id="A0A2K1DWR1"/>
<organism evidence="6 7">
    <name type="scientific">Hanstruepera neustonica</name>
    <dbReference type="NCBI Taxonomy" id="1445657"/>
    <lineage>
        <taxon>Bacteria</taxon>
        <taxon>Pseudomonadati</taxon>
        <taxon>Bacteroidota</taxon>
        <taxon>Flavobacteriia</taxon>
        <taxon>Flavobacteriales</taxon>
        <taxon>Flavobacteriaceae</taxon>
        <taxon>Hanstruepera</taxon>
    </lineage>
</organism>
<dbReference type="NCBIfam" id="TIGR03652">
    <property type="entry name" value="FeS_repair_RIC"/>
    <property type="match status" value="1"/>
</dbReference>
<dbReference type="PANTHER" id="PTHR36438:SF1">
    <property type="entry name" value="IRON-SULFUR CLUSTER REPAIR PROTEIN YTFE"/>
    <property type="match status" value="1"/>
</dbReference>
<gene>
    <name evidence="6" type="primary">ric</name>
    <name evidence="6" type="ORF">C1T31_11850</name>
</gene>
<dbReference type="Pfam" id="PF04405">
    <property type="entry name" value="ScdA_N"/>
    <property type="match status" value="1"/>
</dbReference>
<dbReference type="InterPro" id="IPR019903">
    <property type="entry name" value="RIC_family"/>
</dbReference>
<dbReference type="InterPro" id="IPR038062">
    <property type="entry name" value="ScdA-like_N_sf"/>
</dbReference>
<dbReference type="Gene3D" id="1.10.3910.10">
    <property type="entry name" value="SP0561-like"/>
    <property type="match status" value="1"/>
</dbReference>
<keyword evidence="4" id="KW-0408">Iron</keyword>
<keyword evidence="7" id="KW-1185">Reference proteome</keyword>
<evidence type="ECO:0000256" key="1">
    <source>
        <dbReference type="ARBA" id="ARBA00004496"/>
    </source>
</evidence>
<dbReference type="Pfam" id="PF01814">
    <property type="entry name" value="Hemerythrin"/>
    <property type="match status" value="1"/>
</dbReference>
<protein>
    <submittedName>
        <fullName evidence="6">Iron-sulfur cluster repair di-iron protein</fullName>
    </submittedName>
</protein>
<dbReference type="EMBL" id="POWF01000008">
    <property type="protein sequence ID" value="PNQ72476.1"/>
    <property type="molecule type" value="Genomic_DNA"/>
</dbReference>
<evidence type="ECO:0000256" key="3">
    <source>
        <dbReference type="ARBA" id="ARBA00022723"/>
    </source>
</evidence>
<dbReference type="GO" id="GO:0005737">
    <property type="term" value="C:cytoplasm"/>
    <property type="evidence" value="ECO:0007669"/>
    <property type="project" value="UniProtKB-SubCell"/>
</dbReference>
<dbReference type="Gene3D" id="1.20.120.520">
    <property type="entry name" value="nmb1532 protein domain like"/>
    <property type="match status" value="1"/>
</dbReference>
<dbReference type="PANTHER" id="PTHR36438">
    <property type="entry name" value="IRON-SULFUR CLUSTER REPAIR PROTEIN YTFE"/>
    <property type="match status" value="1"/>
</dbReference>